<accession>M5U3I2</accession>
<organism evidence="1 2">
    <name type="scientific">Rhodopirellula sallentina SM41</name>
    <dbReference type="NCBI Taxonomy" id="1263870"/>
    <lineage>
        <taxon>Bacteria</taxon>
        <taxon>Pseudomonadati</taxon>
        <taxon>Planctomycetota</taxon>
        <taxon>Planctomycetia</taxon>
        <taxon>Pirellulales</taxon>
        <taxon>Pirellulaceae</taxon>
        <taxon>Rhodopirellula</taxon>
    </lineage>
</organism>
<gene>
    <name evidence="1" type="ORF">RSSM_02552</name>
</gene>
<dbReference type="Proteomes" id="UP000011885">
    <property type="component" value="Unassembled WGS sequence"/>
</dbReference>
<proteinExistence type="predicted"/>
<name>M5U3I2_9BACT</name>
<dbReference type="AlphaFoldDB" id="M5U3I2"/>
<evidence type="ECO:0000313" key="2">
    <source>
        <dbReference type="Proteomes" id="UP000011885"/>
    </source>
</evidence>
<dbReference type="EMBL" id="ANOH01000179">
    <property type="protein sequence ID" value="EMI56015.1"/>
    <property type="molecule type" value="Genomic_DNA"/>
</dbReference>
<sequence>MKINRPRESGFDLEANWFELFLIATSSRVAAIAIVDYLRSVFSREKPDSRDDAEARVERIEITVNQRVIVVDNRESLTSELESTIRAELTEDDEGE</sequence>
<reference evidence="1 2" key="1">
    <citation type="journal article" date="2013" name="Mar. Genomics">
        <title>Expression of sulfatases in Rhodopirellula baltica and the diversity of sulfatases in the genus Rhodopirellula.</title>
        <authorList>
            <person name="Wegner C.E."/>
            <person name="Richter-Heitmann T."/>
            <person name="Klindworth A."/>
            <person name="Klockow C."/>
            <person name="Richter M."/>
            <person name="Achstetter T."/>
            <person name="Glockner F.O."/>
            <person name="Harder J."/>
        </authorList>
    </citation>
    <scope>NUCLEOTIDE SEQUENCE [LARGE SCALE GENOMIC DNA]</scope>
    <source>
        <strain evidence="1 2">SM41</strain>
    </source>
</reference>
<comment type="caution">
    <text evidence="1">The sequence shown here is derived from an EMBL/GenBank/DDBJ whole genome shotgun (WGS) entry which is preliminary data.</text>
</comment>
<evidence type="ECO:0000313" key="1">
    <source>
        <dbReference type="EMBL" id="EMI56015.1"/>
    </source>
</evidence>
<protein>
    <submittedName>
        <fullName evidence="1">Uncharacterized protein</fullName>
    </submittedName>
</protein>
<keyword evidence="2" id="KW-1185">Reference proteome</keyword>